<protein>
    <recommendedName>
        <fullName evidence="5">Lipoprotein</fullName>
    </recommendedName>
</protein>
<feature type="signal peptide" evidence="2">
    <location>
        <begin position="1"/>
        <end position="20"/>
    </location>
</feature>
<accession>A0AAP5ALW8</accession>
<evidence type="ECO:0000256" key="1">
    <source>
        <dbReference type="SAM" id="MobiDB-lite"/>
    </source>
</evidence>
<dbReference type="Proteomes" id="UP001226084">
    <property type="component" value="Unassembled WGS sequence"/>
</dbReference>
<keyword evidence="2" id="KW-0732">Signal</keyword>
<proteinExistence type="predicted"/>
<dbReference type="RefSeq" id="WP_307107737.1">
    <property type="nucleotide sequence ID" value="NZ_JAUTAS010000001.1"/>
</dbReference>
<dbReference type="AlphaFoldDB" id="A0AAP5ALW8"/>
<evidence type="ECO:0000313" key="4">
    <source>
        <dbReference type="Proteomes" id="UP001226084"/>
    </source>
</evidence>
<evidence type="ECO:0000256" key="2">
    <source>
        <dbReference type="SAM" id="SignalP"/>
    </source>
</evidence>
<feature type="chain" id="PRO_5042951586" description="Lipoprotein" evidence="2">
    <location>
        <begin position="21"/>
        <end position="231"/>
    </location>
</feature>
<sequence length="231" mass="25580">MPKMPLQVAAVASLALAACATPGAATSQPTEIQESKPMHGARYTYPDPPVVTSGELVPEGDPAISAKMNYKPVEWPLHFEKHSFGPRCYDTLECHVIYDNFNFGGDKPTRSSASYGPDYLKGWNGSYGAVPNFPSAARVIWRSKDGTLHEAEIDIGEIFKDGLVRHFVPREEVSDAPDGKIVVSPSILLEVNDRTIRVYMSAFVPTKHMQIPGNRRSGFRDDLYLAKTYEY</sequence>
<reference evidence="3" key="1">
    <citation type="submission" date="2023-07" db="EMBL/GenBank/DDBJ databases">
        <title>Functional and genomic diversity of the sorghum phyllosphere microbiome.</title>
        <authorList>
            <person name="Shade A."/>
        </authorList>
    </citation>
    <scope>NUCLEOTIDE SEQUENCE</scope>
    <source>
        <strain evidence="3">SORGH_AS_0457</strain>
    </source>
</reference>
<dbReference type="PROSITE" id="PS51257">
    <property type="entry name" value="PROKAR_LIPOPROTEIN"/>
    <property type="match status" value="1"/>
</dbReference>
<name>A0AAP5ALW8_9GAMM</name>
<dbReference type="EMBL" id="JAUTAS010000001">
    <property type="protein sequence ID" value="MDQ1110392.1"/>
    <property type="molecule type" value="Genomic_DNA"/>
</dbReference>
<feature type="region of interest" description="Disordered" evidence="1">
    <location>
        <begin position="25"/>
        <end position="44"/>
    </location>
</feature>
<evidence type="ECO:0000313" key="3">
    <source>
        <dbReference type="EMBL" id="MDQ1110392.1"/>
    </source>
</evidence>
<gene>
    <name evidence="3" type="ORF">QE424_003551</name>
</gene>
<comment type="caution">
    <text evidence="3">The sequence shown here is derived from an EMBL/GenBank/DDBJ whole genome shotgun (WGS) entry which is preliminary data.</text>
</comment>
<organism evidence="3 4">
    <name type="scientific">Stenotrophomonas rhizophila</name>
    <dbReference type="NCBI Taxonomy" id="216778"/>
    <lineage>
        <taxon>Bacteria</taxon>
        <taxon>Pseudomonadati</taxon>
        <taxon>Pseudomonadota</taxon>
        <taxon>Gammaproteobacteria</taxon>
        <taxon>Lysobacterales</taxon>
        <taxon>Lysobacteraceae</taxon>
        <taxon>Stenotrophomonas</taxon>
    </lineage>
</organism>
<evidence type="ECO:0008006" key="5">
    <source>
        <dbReference type="Google" id="ProtNLM"/>
    </source>
</evidence>